<dbReference type="InterPro" id="IPR025398">
    <property type="entry name" value="DUF4371"/>
</dbReference>
<evidence type="ECO:0000313" key="2">
    <source>
        <dbReference type="EMBL" id="JAD30783.1"/>
    </source>
</evidence>
<evidence type="ECO:0000259" key="1">
    <source>
        <dbReference type="Pfam" id="PF14291"/>
    </source>
</evidence>
<reference evidence="2" key="1">
    <citation type="submission" date="2014-09" db="EMBL/GenBank/DDBJ databases">
        <authorList>
            <person name="Magalhaes I.L.F."/>
            <person name="Oliveira U."/>
            <person name="Santos F.R."/>
            <person name="Vidigal T.H.D.A."/>
            <person name="Brescovit A.D."/>
            <person name="Santos A.J."/>
        </authorList>
    </citation>
    <scope>NUCLEOTIDE SEQUENCE</scope>
    <source>
        <tissue evidence="2">Shoot tissue taken approximately 20 cm above the soil surface</tissue>
    </source>
</reference>
<organism evidence="2">
    <name type="scientific">Arundo donax</name>
    <name type="common">Giant reed</name>
    <name type="synonym">Donax arundinaceus</name>
    <dbReference type="NCBI Taxonomy" id="35708"/>
    <lineage>
        <taxon>Eukaryota</taxon>
        <taxon>Viridiplantae</taxon>
        <taxon>Streptophyta</taxon>
        <taxon>Embryophyta</taxon>
        <taxon>Tracheophyta</taxon>
        <taxon>Spermatophyta</taxon>
        <taxon>Magnoliopsida</taxon>
        <taxon>Liliopsida</taxon>
        <taxon>Poales</taxon>
        <taxon>Poaceae</taxon>
        <taxon>PACMAD clade</taxon>
        <taxon>Arundinoideae</taxon>
        <taxon>Arundineae</taxon>
        <taxon>Arundo</taxon>
    </lineage>
</organism>
<dbReference type="InterPro" id="IPR012337">
    <property type="entry name" value="RNaseH-like_sf"/>
</dbReference>
<feature type="domain" description="DUF4371" evidence="1">
    <location>
        <begin position="3"/>
        <end position="98"/>
    </location>
</feature>
<dbReference type="PANTHER" id="PTHR11697:SF230">
    <property type="entry name" value="ZINC FINGER, MYM DOMAIN CONTAINING 1"/>
    <property type="match status" value="1"/>
</dbReference>
<reference evidence="2" key="2">
    <citation type="journal article" date="2015" name="Data Brief">
        <title>Shoot transcriptome of the giant reed, Arundo donax.</title>
        <authorList>
            <person name="Barrero R.A."/>
            <person name="Guerrero F.D."/>
            <person name="Moolhuijzen P."/>
            <person name="Goolsby J.A."/>
            <person name="Tidwell J."/>
            <person name="Bellgard S.E."/>
            <person name="Bellgard M.I."/>
        </authorList>
    </citation>
    <scope>NUCLEOTIDE SEQUENCE</scope>
    <source>
        <tissue evidence="2">Shoot tissue taken approximately 20 cm above the soil surface</tissue>
    </source>
</reference>
<name>A0A0A8YZD0_ARUDO</name>
<dbReference type="InterPro" id="IPR055298">
    <property type="entry name" value="AtLOH3-like"/>
</dbReference>
<dbReference type="SUPFAM" id="SSF53098">
    <property type="entry name" value="Ribonuclease H-like"/>
    <property type="match status" value="1"/>
</dbReference>
<sequence length="208" mass="23552">MKVRRHIRDEIGDAKFSILVDETCDVAKREQMALVFRFVDKYGILQERFFDLIHVKNTKALTLKGELSHVLSSHSFDIQNLRGQGYDGASNMRGELNGLQALFLKECPYAYYVHCYAHRLQLALVAAAKDVVAVSQFFQNLLFIVNTVDSSAKRHDELHDAQMVEIARLLAIDELEMGQGANQICSLKRPGETRWGSHLGSISSLMHM</sequence>
<accession>A0A0A8YZD0</accession>
<dbReference type="EMBL" id="GBRH01267112">
    <property type="protein sequence ID" value="JAD30783.1"/>
    <property type="molecule type" value="Transcribed_RNA"/>
</dbReference>
<dbReference type="Pfam" id="PF14291">
    <property type="entry name" value="DUF4371"/>
    <property type="match status" value="1"/>
</dbReference>
<dbReference type="PANTHER" id="PTHR11697">
    <property type="entry name" value="GENERAL TRANSCRIPTION FACTOR 2-RELATED ZINC FINGER PROTEIN"/>
    <property type="match status" value="1"/>
</dbReference>
<dbReference type="AlphaFoldDB" id="A0A0A8YZD0"/>
<proteinExistence type="predicted"/>
<protein>
    <recommendedName>
        <fullName evidence="1">DUF4371 domain-containing protein</fullName>
    </recommendedName>
</protein>